<organism evidence="2 3">
    <name type="scientific">Pseudomonas schmalbachii</name>
    <dbReference type="NCBI Taxonomy" id="2816993"/>
    <lineage>
        <taxon>Bacteria</taxon>
        <taxon>Pseudomonadati</taxon>
        <taxon>Pseudomonadota</taxon>
        <taxon>Gammaproteobacteria</taxon>
        <taxon>Pseudomonadales</taxon>
        <taxon>Pseudomonadaceae</taxon>
        <taxon>Pseudomonas</taxon>
    </lineage>
</organism>
<proteinExistence type="predicted"/>
<feature type="domain" description="GAD-related" evidence="1">
    <location>
        <begin position="10"/>
        <end position="99"/>
    </location>
</feature>
<reference evidence="2 3" key="1">
    <citation type="submission" date="2020-12" db="EMBL/GenBank/DDBJ databases">
        <title>Pseudomonas schmalbachii sp. nov. isolated from millipede gut.</title>
        <authorList>
            <person name="Shelomi M."/>
        </authorList>
    </citation>
    <scope>NUCLEOTIDE SEQUENCE [LARGE SCALE GENOMIC DNA]</scope>
    <source>
        <strain evidence="2 3">Milli4</strain>
    </source>
</reference>
<evidence type="ECO:0000259" key="1">
    <source>
        <dbReference type="Pfam" id="PF08887"/>
    </source>
</evidence>
<sequence length="482" mass="54013">MALFRRLALHHFVKTHPPSRQVSPAPGDLLSAYEGILPSSLIELWRLKGLGFYGDLQLALIDPRPWQPVLDRWIISPPDDVRRIPIALTPFGMLVYYRKLTATDEDVSYVDPVSKETGVLAWSLDEFFNQFLCERDALESIISPALAQSAHRECGPLVPGEVYEVNQLLLSMQMLQIVKVDALGMHRRLRDAVDSPEPKDDKPTTVADAMPVEHRSMFEDIATGQGLAGLYLSSYIDWHRLLALQPDGQYRLLFWRIHHRTFERIDVRSYSGPYKVSHSSAGDEIVALDIVLRQDSSGGDDNDSRLVAMHSGGMTFLLRAQQLGAIATPIGAYDEMGRSEYYFRRVTLDDAFPEDPCDDRDLPSPPFMDLPKALQALIHVEPLLTTITHVAAPNLDEEDEEEGEGTVMCTLDLCEDDGLRMNMPLFSPQNTGRQLHGWVWEMAPHACKAGIRYRRGADGTIEHGPVVGDVLTTRAPNKGPIR</sequence>
<gene>
    <name evidence="2" type="ORF">JFY56_00120</name>
</gene>
<evidence type="ECO:0000313" key="3">
    <source>
        <dbReference type="Proteomes" id="UP000669060"/>
    </source>
</evidence>
<evidence type="ECO:0000313" key="2">
    <source>
        <dbReference type="EMBL" id="MBO3273627.1"/>
    </source>
</evidence>
<name>A0ABS3TIZ4_9PSED</name>
<dbReference type="EMBL" id="JAELYA010000001">
    <property type="protein sequence ID" value="MBO3273627.1"/>
    <property type="molecule type" value="Genomic_DNA"/>
</dbReference>
<dbReference type="Pfam" id="PF08887">
    <property type="entry name" value="GAD-like"/>
    <property type="match status" value="1"/>
</dbReference>
<keyword evidence="3" id="KW-1185">Reference proteome</keyword>
<dbReference type="InterPro" id="IPR014983">
    <property type="entry name" value="GAD-rel"/>
</dbReference>
<accession>A0ABS3TIZ4</accession>
<protein>
    <recommendedName>
        <fullName evidence="1">GAD-related domain-containing protein</fullName>
    </recommendedName>
</protein>
<comment type="caution">
    <text evidence="2">The sequence shown here is derived from an EMBL/GenBank/DDBJ whole genome shotgun (WGS) entry which is preliminary data.</text>
</comment>
<dbReference type="RefSeq" id="WP_208311462.1">
    <property type="nucleotide sequence ID" value="NZ_JAELYA010000001.1"/>
</dbReference>
<dbReference type="Proteomes" id="UP000669060">
    <property type="component" value="Unassembled WGS sequence"/>
</dbReference>